<reference evidence="1" key="1">
    <citation type="journal article" date="2023" name="Science">
        <title>Genome structures resolve the early diversification of teleost fishes.</title>
        <authorList>
            <person name="Parey E."/>
            <person name="Louis A."/>
            <person name="Montfort J."/>
            <person name="Bouchez O."/>
            <person name="Roques C."/>
            <person name="Iampietro C."/>
            <person name="Lluch J."/>
            <person name="Castinel A."/>
            <person name="Donnadieu C."/>
            <person name="Desvignes T."/>
            <person name="Floi Bucao C."/>
            <person name="Jouanno E."/>
            <person name="Wen M."/>
            <person name="Mejri S."/>
            <person name="Dirks R."/>
            <person name="Jansen H."/>
            <person name="Henkel C."/>
            <person name="Chen W.J."/>
            <person name="Zahm M."/>
            <person name="Cabau C."/>
            <person name="Klopp C."/>
            <person name="Thompson A.W."/>
            <person name="Robinson-Rechavi M."/>
            <person name="Braasch I."/>
            <person name="Lecointre G."/>
            <person name="Bobe J."/>
            <person name="Postlethwait J.H."/>
            <person name="Berthelot C."/>
            <person name="Roest Crollius H."/>
            <person name="Guiguen Y."/>
        </authorList>
    </citation>
    <scope>NUCLEOTIDE SEQUENCE</scope>
    <source>
        <strain evidence="1">NC1722</strain>
    </source>
</reference>
<organism evidence="1 2">
    <name type="scientific">Aldrovandia affinis</name>
    <dbReference type="NCBI Taxonomy" id="143900"/>
    <lineage>
        <taxon>Eukaryota</taxon>
        <taxon>Metazoa</taxon>
        <taxon>Chordata</taxon>
        <taxon>Craniata</taxon>
        <taxon>Vertebrata</taxon>
        <taxon>Euteleostomi</taxon>
        <taxon>Actinopterygii</taxon>
        <taxon>Neopterygii</taxon>
        <taxon>Teleostei</taxon>
        <taxon>Notacanthiformes</taxon>
        <taxon>Halosauridae</taxon>
        <taxon>Aldrovandia</taxon>
    </lineage>
</organism>
<keyword evidence="2" id="KW-1185">Reference proteome</keyword>
<evidence type="ECO:0000313" key="2">
    <source>
        <dbReference type="Proteomes" id="UP001221898"/>
    </source>
</evidence>
<proteinExistence type="predicted"/>
<comment type="caution">
    <text evidence="1">The sequence shown here is derived from an EMBL/GenBank/DDBJ whole genome shotgun (WGS) entry which is preliminary data.</text>
</comment>
<protein>
    <submittedName>
        <fullName evidence="1">Uncharacterized protein</fullName>
    </submittedName>
</protein>
<evidence type="ECO:0000313" key="1">
    <source>
        <dbReference type="EMBL" id="KAJ8413039.1"/>
    </source>
</evidence>
<dbReference type="Proteomes" id="UP001221898">
    <property type="component" value="Unassembled WGS sequence"/>
</dbReference>
<accession>A0AAD7WYN8</accession>
<name>A0AAD7WYN8_9TELE</name>
<dbReference type="AlphaFoldDB" id="A0AAD7WYN8"/>
<dbReference type="EMBL" id="JAINUG010000017">
    <property type="protein sequence ID" value="KAJ8413039.1"/>
    <property type="molecule type" value="Genomic_DNA"/>
</dbReference>
<gene>
    <name evidence="1" type="ORF">AAFF_G00106210</name>
</gene>
<sequence>MGQAATTIAALQHVIWQAGRCCLLHKLSYGWCVMWGVHRQKASRCYLSEYEEWWIPVASVKVSPLSQGRAGGEMLFIRAVTGS</sequence>